<keyword evidence="2" id="KW-1133">Transmembrane helix</keyword>
<keyword evidence="2" id="KW-0472">Membrane</keyword>
<dbReference type="SUPFAM" id="SSF48452">
    <property type="entry name" value="TPR-like"/>
    <property type="match status" value="1"/>
</dbReference>
<comment type="caution">
    <text evidence="3">The sequence shown here is derived from an EMBL/GenBank/DDBJ whole genome shotgun (WGS) entry which is preliminary data.</text>
</comment>
<sequence length="236" mass="27191">MVVTATNVLWWRRLLDRRKALLWVVGLSFAIWAALFPLRFFSLWLTPDQQGRLLFELGYYTQASQRFQTPLWKGVSLYAAESFEPAAMFFSQYQDRNGQFAKANALAHSRNYVQALAVYDQLLNNMPTDAEVINNRIIVKTLVDANQLMSESQQAEAGEMFLDSEDGPKSSEGDERQMYEAEPKQQLSADQLLQDPALTDMWMRQVQRDPTQFLKVKFYMQLEQQAKGAVDEEGPE</sequence>
<keyword evidence="4" id="KW-1185">Reference proteome</keyword>
<dbReference type="EMBL" id="AAVT01000010">
    <property type="protein sequence ID" value="EAW30156.1"/>
    <property type="molecule type" value="Genomic_DNA"/>
</dbReference>
<name>A0YGD0_9GAMM</name>
<gene>
    <name evidence="3" type="ORF">GP2143_11302</name>
</gene>
<dbReference type="Gene3D" id="1.25.40.10">
    <property type="entry name" value="Tetratricopeptide repeat domain"/>
    <property type="match status" value="1"/>
</dbReference>
<organism evidence="3 4">
    <name type="scientific">marine gamma proteobacterium HTCC2143</name>
    <dbReference type="NCBI Taxonomy" id="247633"/>
    <lineage>
        <taxon>Bacteria</taxon>
        <taxon>Pseudomonadati</taxon>
        <taxon>Pseudomonadota</taxon>
        <taxon>Gammaproteobacteria</taxon>
        <taxon>Cellvibrionales</taxon>
        <taxon>Spongiibacteraceae</taxon>
        <taxon>BD1-7 clade</taxon>
    </lineage>
</organism>
<proteinExistence type="predicted"/>
<evidence type="ECO:0000256" key="1">
    <source>
        <dbReference type="SAM" id="MobiDB-lite"/>
    </source>
</evidence>
<dbReference type="InterPro" id="IPR011990">
    <property type="entry name" value="TPR-like_helical_dom_sf"/>
</dbReference>
<dbReference type="Proteomes" id="UP000004931">
    <property type="component" value="Unassembled WGS sequence"/>
</dbReference>
<feature type="region of interest" description="Disordered" evidence="1">
    <location>
        <begin position="154"/>
        <end position="190"/>
    </location>
</feature>
<keyword evidence="2" id="KW-0812">Transmembrane</keyword>
<accession>A0YGD0</accession>
<dbReference type="STRING" id="247633.GP2143_11302"/>
<dbReference type="eggNOG" id="COG1729">
    <property type="taxonomic scope" value="Bacteria"/>
</dbReference>
<feature type="transmembrane region" description="Helical" evidence="2">
    <location>
        <begin position="20"/>
        <end position="45"/>
    </location>
</feature>
<evidence type="ECO:0000313" key="4">
    <source>
        <dbReference type="Proteomes" id="UP000004931"/>
    </source>
</evidence>
<dbReference type="AlphaFoldDB" id="A0YGD0"/>
<evidence type="ECO:0000313" key="3">
    <source>
        <dbReference type="EMBL" id="EAW30156.1"/>
    </source>
</evidence>
<feature type="compositionally biased region" description="Basic and acidic residues" evidence="1">
    <location>
        <begin position="166"/>
        <end position="183"/>
    </location>
</feature>
<evidence type="ECO:0000256" key="2">
    <source>
        <dbReference type="SAM" id="Phobius"/>
    </source>
</evidence>
<reference evidence="3 4" key="1">
    <citation type="journal article" date="2010" name="J. Bacteriol.">
        <title>Genome sequence of the oligotrophic marine Gammaproteobacterium HTCC2143, isolated from the Oregon Coast.</title>
        <authorList>
            <person name="Oh H.M."/>
            <person name="Kang I."/>
            <person name="Ferriera S."/>
            <person name="Giovannoni S.J."/>
            <person name="Cho J.C."/>
        </authorList>
    </citation>
    <scope>NUCLEOTIDE SEQUENCE [LARGE SCALE GENOMIC DNA]</scope>
    <source>
        <strain evidence="3 4">HTCC2143</strain>
    </source>
</reference>
<protein>
    <submittedName>
        <fullName evidence="3">Transporter</fullName>
    </submittedName>
</protein>